<comment type="caution">
    <text evidence="2">The sequence shown here is derived from an EMBL/GenBank/DDBJ whole genome shotgun (WGS) entry which is preliminary data.</text>
</comment>
<keyword evidence="1" id="KW-0472">Membrane</keyword>
<dbReference type="InterPro" id="IPR026749">
    <property type="entry name" value="Tmem135"/>
</dbReference>
<keyword evidence="1" id="KW-0812">Transmembrane</keyword>
<feature type="transmembrane region" description="Helical" evidence="1">
    <location>
        <begin position="391"/>
        <end position="413"/>
    </location>
</feature>
<feature type="transmembrane region" description="Helical" evidence="1">
    <location>
        <begin position="206"/>
        <end position="228"/>
    </location>
</feature>
<evidence type="ECO:0000313" key="3">
    <source>
        <dbReference type="Proteomes" id="UP000664169"/>
    </source>
</evidence>
<dbReference type="OrthoDB" id="4021778at2759"/>
<sequence length="482" mass="53951">MIVRKISREVASAQAKNTLITIVKRTARAYLLGHITHTGPRLLKVILLLYQKRLGVKAALNKTRQVVENALAYNKFPAFCATLFASYTLLEHIFFLVARWLVDVLLEDRIPDRRLLLRLCRIVAGLAASSWSFRLLNEQDSIADAQTPPKADKNGNKKLSLAGRTLDFTLLIIIRAVEALIGEGWQRYRETNPKRRSSLRLSAEAIVANLADPAVFMASAGIVMWAWFYTPERLPHAYQKWIGEAASVEERLVQALRNCRNGSFVYGKQTGQAPLLQGMCQDYKWPMHWGDPAVTIPVPCEMVHMGTGRSCHYHALSRFIRAFKFSLAMYLPIQLAVKMRDPSLKAVAVSLREASRSAAFLGAFIGLFYYSVCSARTLIGPKLFSRTTVTPQMWDSGLCVGAGCAACGLSIFLEKPQRRPELAFFVAPRAAAIFLPRRYDPKYLWREQLAFAIGAATLLAMVEENPKSARGLVSFVLSKILE</sequence>
<gene>
    <name evidence="2" type="ORF">GOMPHAMPRED_006708</name>
</gene>
<dbReference type="PANTHER" id="PTHR12459:SF15">
    <property type="entry name" value="TRANSMEMBRANE PROTEIN 135"/>
    <property type="match status" value="1"/>
</dbReference>
<name>A0A8H3IXV4_9LECA</name>
<dbReference type="PANTHER" id="PTHR12459">
    <property type="entry name" value="TRANSMEMBRANE PROTEIN 135-RELATED"/>
    <property type="match status" value="1"/>
</dbReference>
<reference evidence="2" key="1">
    <citation type="submission" date="2021-03" db="EMBL/GenBank/DDBJ databases">
        <authorList>
            <person name="Tagirdzhanova G."/>
        </authorList>
    </citation>
    <scope>NUCLEOTIDE SEQUENCE</scope>
</reference>
<feature type="transmembrane region" description="Helical" evidence="1">
    <location>
        <begin position="358"/>
        <end position="379"/>
    </location>
</feature>
<evidence type="ECO:0008006" key="4">
    <source>
        <dbReference type="Google" id="ProtNLM"/>
    </source>
</evidence>
<organism evidence="2 3">
    <name type="scientific">Gomphillus americanus</name>
    <dbReference type="NCBI Taxonomy" id="1940652"/>
    <lineage>
        <taxon>Eukaryota</taxon>
        <taxon>Fungi</taxon>
        <taxon>Dikarya</taxon>
        <taxon>Ascomycota</taxon>
        <taxon>Pezizomycotina</taxon>
        <taxon>Lecanoromycetes</taxon>
        <taxon>OSLEUM clade</taxon>
        <taxon>Ostropomycetidae</taxon>
        <taxon>Ostropales</taxon>
        <taxon>Graphidaceae</taxon>
        <taxon>Gomphilloideae</taxon>
        <taxon>Gomphillus</taxon>
    </lineage>
</organism>
<proteinExistence type="predicted"/>
<evidence type="ECO:0000313" key="2">
    <source>
        <dbReference type="EMBL" id="CAF9932930.1"/>
    </source>
</evidence>
<dbReference type="EMBL" id="CAJPDQ010000049">
    <property type="protein sequence ID" value="CAF9932930.1"/>
    <property type="molecule type" value="Genomic_DNA"/>
</dbReference>
<keyword evidence="3" id="KW-1185">Reference proteome</keyword>
<protein>
    <recommendedName>
        <fullName evidence="4">Integral membrane protein</fullName>
    </recommendedName>
</protein>
<accession>A0A8H3IXV4</accession>
<keyword evidence="1" id="KW-1133">Transmembrane helix</keyword>
<dbReference type="AlphaFoldDB" id="A0A8H3IXV4"/>
<dbReference type="Proteomes" id="UP000664169">
    <property type="component" value="Unassembled WGS sequence"/>
</dbReference>
<feature type="transmembrane region" description="Helical" evidence="1">
    <location>
        <begin position="319"/>
        <end position="337"/>
    </location>
</feature>
<evidence type="ECO:0000256" key="1">
    <source>
        <dbReference type="SAM" id="Phobius"/>
    </source>
</evidence>